<dbReference type="Gene3D" id="3.80.30.10">
    <property type="entry name" value="pyruvate-formate lyase- activating enzyme"/>
    <property type="match status" value="1"/>
</dbReference>
<dbReference type="CDD" id="cd01335">
    <property type="entry name" value="Radical_SAM"/>
    <property type="match status" value="1"/>
</dbReference>
<proteinExistence type="predicted"/>
<dbReference type="InterPro" id="IPR007197">
    <property type="entry name" value="rSAM"/>
</dbReference>
<feature type="domain" description="Radical SAM core" evidence="7">
    <location>
        <begin position="1"/>
        <end position="158"/>
    </location>
</feature>
<keyword evidence="5" id="KW-0408">Iron</keyword>
<gene>
    <name evidence="8" type="ORF">H7849_18880</name>
</gene>
<evidence type="ECO:0000313" key="8">
    <source>
        <dbReference type="EMBL" id="QNI31146.1"/>
    </source>
</evidence>
<dbReference type="InterPro" id="IPR058240">
    <property type="entry name" value="rSAM_sf"/>
</dbReference>
<dbReference type="EMBL" id="CP060394">
    <property type="protein sequence ID" value="QNI31146.1"/>
    <property type="molecule type" value="Genomic_DNA"/>
</dbReference>
<evidence type="ECO:0000256" key="4">
    <source>
        <dbReference type="ARBA" id="ARBA00022723"/>
    </source>
</evidence>
<dbReference type="Proteomes" id="UP000515312">
    <property type="component" value="Chromosome"/>
</dbReference>
<comment type="cofactor">
    <cofactor evidence="1">
        <name>[4Fe-4S] cluster</name>
        <dbReference type="ChEBI" id="CHEBI:49883"/>
    </cofactor>
</comment>
<dbReference type="KEGG" id="adin:H7849_18880"/>
<dbReference type="Pfam" id="PF04055">
    <property type="entry name" value="Radical_SAM"/>
    <property type="match status" value="1"/>
</dbReference>
<dbReference type="PANTHER" id="PTHR30352">
    <property type="entry name" value="PYRUVATE FORMATE-LYASE-ACTIVATING ENZYME"/>
    <property type="match status" value="1"/>
</dbReference>
<organism evidence="8 9">
    <name type="scientific">Alloacidobacterium dinghuense</name>
    <dbReference type="NCBI Taxonomy" id="2763107"/>
    <lineage>
        <taxon>Bacteria</taxon>
        <taxon>Pseudomonadati</taxon>
        <taxon>Acidobacteriota</taxon>
        <taxon>Terriglobia</taxon>
        <taxon>Terriglobales</taxon>
        <taxon>Acidobacteriaceae</taxon>
        <taxon>Alloacidobacterium</taxon>
    </lineage>
</organism>
<dbReference type="AlphaFoldDB" id="A0A7G8BF26"/>
<dbReference type="SUPFAM" id="SSF102114">
    <property type="entry name" value="Radical SAM enzymes"/>
    <property type="match status" value="1"/>
</dbReference>
<dbReference type="InterPro" id="IPR034457">
    <property type="entry name" value="Organic_radical-activating"/>
</dbReference>
<dbReference type="GO" id="GO:0003824">
    <property type="term" value="F:catalytic activity"/>
    <property type="evidence" value="ECO:0007669"/>
    <property type="project" value="InterPro"/>
</dbReference>
<sequence>MSNGIPVTVNRATEELRKYPHGLKILLGGFTLSGGEPLLQDRFVVKLLTATKATGIHTALNTNGSLHKRLTDAKLEQIDLVIMDIKTWDPERHRHLTHMDNAPTLDFARRLADRGKAAWLRFVLVPGLTDNDGEIAQIAKFAASLGNVERVDVLPLHK</sequence>
<accession>A0A7G8BF26</accession>
<name>A0A7G8BF26_9BACT</name>
<dbReference type="PROSITE" id="PS51918">
    <property type="entry name" value="RADICAL_SAM"/>
    <property type="match status" value="1"/>
</dbReference>
<evidence type="ECO:0000256" key="2">
    <source>
        <dbReference type="ARBA" id="ARBA00022485"/>
    </source>
</evidence>
<keyword evidence="9" id="KW-1185">Reference proteome</keyword>
<reference evidence="8 9" key="1">
    <citation type="submission" date="2020-08" db="EMBL/GenBank/DDBJ databases">
        <title>Edaphobacter telluris sp. nov. and Acidobacterium dinghuensis sp. nov., two acidobacteria isolated from forest soil.</title>
        <authorList>
            <person name="Fu J."/>
            <person name="Qiu L."/>
        </authorList>
    </citation>
    <scope>NUCLEOTIDE SEQUENCE [LARGE SCALE GENOMIC DNA]</scope>
    <source>
        <strain evidence="8">4Y35</strain>
    </source>
</reference>
<evidence type="ECO:0000256" key="1">
    <source>
        <dbReference type="ARBA" id="ARBA00001966"/>
    </source>
</evidence>
<keyword evidence="4" id="KW-0479">Metal-binding</keyword>
<evidence type="ECO:0000256" key="5">
    <source>
        <dbReference type="ARBA" id="ARBA00023004"/>
    </source>
</evidence>
<dbReference type="PANTHER" id="PTHR30352:SF5">
    <property type="entry name" value="PYRUVATE FORMATE-LYASE 1-ACTIVATING ENZYME"/>
    <property type="match status" value="1"/>
</dbReference>
<dbReference type="GO" id="GO:0051539">
    <property type="term" value="F:4 iron, 4 sulfur cluster binding"/>
    <property type="evidence" value="ECO:0007669"/>
    <property type="project" value="UniProtKB-KW"/>
</dbReference>
<keyword evidence="3" id="KW-0949">S-adenosyl-L-methionine</keyword>
<evidence type="ECO:0000313" key="9">
    <source>
        <dbReference type="Proteomes" id="UP000515312"/>
    </source>
</evidence>
<keyword evidence="6" id="KW-0411">Iron-sulfur</keyword>
<evidence type="ECO:0000256" key="6">
    <source>
        <dbReference type="ARBA" id="ARBA00023014"/>
    </source>
</evidence>
<keyword evidence="2" id="KW-0004">4Fe-4S</keyword>
<dbReference type="GO" id="GO:0046872">
    <property type="term" value="F:metal ion binding"/>
    <property type="evidence" value="ECO:0007669"/>
    <property type="project" value="UniProtKB-KW"/>
</dbReference>
<protein>
    <submittedName>
        <fullName evidence="8">Radical SAM protein</fullName>
    </submittedName>
</protein>
<evidence type="ECO:0000259" key="7">
    <source>
        <dbReference type="PROSITE" id="PS51918"/>
    </source>
</evidence>
<evidence type="ECO:0000256" key="3">
    <source>
        <dbReference type="ARBA" id="ARBA00022691"/>
    </source>
</evidence>